<dbReference type="GO" id="GO:0005102">
    <property type="term" value="F:signaling receptor binding"/>
    <property type="evidence" value="ECO:0007669"/>
    <property type="project" value="InterPro"/>
</dbReference>
<name>A0A9D3LT10_ANGAN</name>
<accession>A0A9D3LT10</accession>
<dbReference type="Pfam" id="PF14722">
    <property type="entry name" value="KRAP_IP3R_bind"/>
    <property type="match status" value="1"/>
</dbReference>
<feature type="compositionally biased region" description="Basic and acidic residues" evidence="1">
    <location>
        <begin position="351"/>
        <end position="381"/>
    </location>
</feature>
<reference evidence="3" key="1">
    <citation type="submission" date="2021-01" db="EMBL/GenBank/DDBJ databases">
        <title>A chromosome-scale assembly of European eel, Anguilla anguilla.</title>
        <authorList>
            <person name="Henkel C."/>
            <person name="Jong-Raadsen S.A."/>
            <person name="Dufour S."/>
            <person name="Weltzien F.-A."/>
            <person name="Palstra A.P."/>
            <person name="Pelster B."/>
            <person name="Spaink H.P."/>
            <person name="Van Den Thillart G.E."/>
            <person name="Jansen H."/>
            <person name="Zahm M."/>
            <person name="Klopp C."/>
            <person name="Cedric C."/>
            <person name="Louis A."/>
            <person name="Berthelot C."/>
            <person name="Parey E."/>
            <person name="Roest Crollius H."/>
            <person name="Montfort J."/>
            <person name="Robinson-Rechavi M."/>
            <person name="Bucao C."/>
            <person name="Bouchez O."/>
            <person name="Gislard M."/>
            <person name="Lluch J."/>
            <person name="Milhes M."/>
            <person name="Lampietro C."/>
            <person name="Lopez Roques C."/>
            <person name="Donnadieu C."/>
            <person name="Braasch I."/>
            <person name="Desvignes T."/>
            <person name="Postlethwait J."/>
            <person name="Bobe J."/>
            <person name="Guiguen Y."/>
            <person name="Dirks R."/>
        </authorList>
    </citation>
    <scope>NUCLEOTIDE SEQUENCE</scope>
    <source>
        <strain evidence="3">Tag_6206</strain>
        <tissue evidence="3">Liver</tissue>
    </source>
</reference>
<evidence type="ECO:0000259" key="2">
    <source>
        <dbReference type="SMART" id="SM01257"/>
    </source>
</evidence>
<organism evidence="3 4">
    <name type="scientific">Anguilla anguilla</name>
    <name type="common">European freshwater eel</name>
    <name type="synonym">Muraena anguilla</name>
    <dbReference type="NCBI Taxonomy" id="7936"/>
    <lineage>
        <taxon>Eukaryota</taxon>
        <taxon>Metazoa</taxon>
        <taxon>Chordata</taxon>
        <taxon>Craniata</taxon>
        <taxon>Vertebrata</taxon>
        <taxon>Euteleostomi</taxon>
        <taxon>Actinopterygii</taxon>
        <taxon>Neopterygii</taxon>
        <taxon>Teleostei</taxon>
        <taxon>Anguilliformes</taxon>
        <taxon>Anguillidae</taxon>
        <taxon>Anguilla</taxon>
    </lineage>
</organism>
<gene>
    <name evidence="3" type="ORF">ANANG_G00256040</name>
</gene>
<keyword evidence="4" id="KW-1185">Reference proteome</keyword>
<dbReference type="InterPro" id="IPR043444">
    <property type="entry name" value="TESPA1-like"/>
</dbReference>
<dbReference type="AlphaFoldDB" id="A0A9D3LT10"/>
<proteinExistence type="predicted"/>
<feature type="region of interest" description="Disordered" evidence="1">
    <location>
        <begin position="552"/>
        <end position="628"/>
    </location>
</feature>
<dbReference type="InterPro" id="IPR029325">
    <property type="entry name" value="ITPR-bd"/>
</dbReference>
<feature type="compositionally biased region" description="Pro residues" evidence="1">
    <location>
        <begin position="513"/>
        <end position="523"/>
    </location>
</feature>
<comment type="caution">
    <text evidence="3">The sequence shown here is derived from an EMBL/GenBank/DDBJ whole genome shotgun (WGS) entry which is preliminary data.</text>
</comment>
<feature type="region of interest" description="Disordered" evidence="1">
    <location>
        <begin position="305"/>
        <end position="326"/>
    </location>
</feature>
<feature type="compositionally biased region" description="Low complexity" evidence="1">
    <location>
        <begin position="403"/>
        <end position="420"/>
    </location>
</feature>
<feature type="region of interest" description="Disordered" evidence="1">
    <location>
        <begin position="103"/>
        <end position="129"/>
    </location>
</feature>
<evidence type="ECO:0000313" key="4">
    <source>
        <dbReference type="Proteomes" id="UP001044222"/>
    </source>
</evidence>
<feature type="compositionally biased region" description="Acidic residues" evidence="1">
    <location>
        <begin position="659"/>
        <end position="668"/>
    </location>
</feature>
<dbReference type="PANTHER" id="PTHR17469:SF1">
    <property type="entry name" value="PROTEIN TESPA1"/>
    <property type="match status" value="1"/>
</dbReference>
<sequence>MENPSPTDRRLAWARTSRHWVTLEDRDPQEPRVPATPSDTLPDDDVFLEGCCAGKIESWLRGCGPEQGAEDPSHMTVEALLKASSSFEDDLSLGAEATVLNIEEDGPETGTCPLLLSPPRPRQKRPDTSLQQKLSLPLVNLGHSMASSGLSSETSKTASSVSEVLQLCAEDAEETLYQLGFGCDEPQVPARIPARFFSFPSRLRGINFRLFLESQLRRLREEDPGLSLASRFRQVEVLTAMANAFYSLYSHVSRTPLQKLAPPELSFSPSPVETKIGSRFFSNVRSEPRSPVERFKDTVSKMCLYTGPSLSRGPDPASPRKRRSLPDVVGMVIGSVRSEVLLQDQEAGDEAQGKADEEGGDPGERGGVRETDSGRAARPEPDSTQCQAAVRPRWSISGKFRPGSEPSPAPGLAGPAEPLASRLEPGAGCAPIRKITQDVICPQITESVRLAPFRSLKRAPPPGGVPSQDTSTDPPACGGGSGTDQAVRNTGAGAGSVENKPVRDEACLAGIGPPDPPPAPPPVLSAEPSPCRITVTGWEGDVAAGYADAPSHARPNVIAPTSDSGGCPNFLSPNRAPSLGQEPRPSDQQANSFELEEVHSAGEDDGPALLSQVQSAGEDDAGPTDGRTVMAAAPLSAVKRHQDVILRGDSLQSDSSGYAEEDCNPSSL</sequence>
<dbReference type="EMBL" id="JAFIRN010000014">
    <property type="protein sequence ID" value="KAG5836506.1"/>
    <property type="molecule type" value="Genomic_DNA"/>
</dbReference>
<protein>
    <recommendedName>
        <fullName evidence="2">ITPR-interacting domain-containing protein</fullName>
    </recommendedName>
</protein>
<feature type="region of interest" description="Disordered" evidence="1">
    <location>
        <begin position="22"/>
        <end position="42"/>
    </location>
</feature>
<dbReference type="SMART" id="SM01257">
    <property type="entry name" value="KRAP_IP3R_bind"/>
    <property type="match status" value="1"/>
</dbReference>
<evidence type="ECO:0000256" key="1">
    <source>
        <dbReference type="SAM" id="MobiDB-lite"/>
    </source>
</evidence>
<evidence type="ECO:0000313" key="3">
    <source>
        <dbReference type="EMBL" id="KAG5836506.1"/>
    </source>
</evidence>
<dbReference type="PANTHER" id="PTHR17469">
    <property type="entry name" value="SPERM SPECIFIC ANTIGEN 2-RELATED"/>
    <property type="match status" value="1"/>
</dbReference>
<feature type="region of interest" description="Disordered" evidence="1">
    <location>
        <begin position="340"/>
        <end position="420"/>
    </location>
</feature>
<feature type="domain" description="ITPR-interacting" evidence="2">
    <location>
        <begin position="137"/>
        <end position="303"/>
    </location>
</feature>
<feature type="region of interest" description="Disordered" evidence="1">
    <location>
        <begin position="648"/>
        <end position="668"/>
    </location>
</feature>
<feature type="region of interest" description="Disordered" evidence="1">
    <location>
        <begin position="452"/>
        <end position="530"/>
    </location>
</feature>
<dbReference type="Proteomes" id="UP001044222">
    <property type="component" value="Chromosome 14"/>
</dbReference>